<dbReference type="InterPro" id="IPR032675">
    <property type="entry name" value="LRR_dom_sf"/>
</dbReference>
<dbReference type="SUPFAM" id="SSF52047">
    <property type="entry name" value="RNI-like"/>
    <property type="match status" value="1"/>
</dbReference>
<evidence type="ECO:0000313" key="2">
    <source>
        <dbReference type="Proteomes" id="UP000815677"/>
    </source>
</evidence>
<dbReference type="Proteomes" id="UP000815677">
    <property type="component" value="Unassembled WGS sequence"/>
</dbReference>
<accession>A0ABQ0LBN0</accession>
<reference evidence="1" key="1">
    <citation type="submission" date="2014-09" db="EMBL/GenBank/DDBJ databases">
        <title>Genome sequence of the luminous mushroom Mycena chlorophos for searching fungal bioluminescence genes.</title>
        <authorList>
            <person name="Tanaka Y."/>
            <person name="Kasuga D."/>
            <person name="Oba Y."/>
            <person name="Hase S."/>
            <person name="Sato K."/>
            <person name="Oba Y."/>
            <person name="Sakakibara Y."/>
        </authorList>
    </citation>
    <scope>NUCLEOTIDE SEQUENCE</scope>
</reference>
<dbReference type="Gene3D" id="3.80.10.10">
    <property type="entry name" value="Ribonuclease Inhibitor"/>
    <property type="match status" value="1"/>
</dbReference>
<keyword evidence="2" id="KW-1185">Reference proteome</keyword>
<dbReference type="PANTHER" id="PTHR38926">
    <property type="entry name" value="F-BOX DOMAIN CONTAINING PROTEIN, EXPRESSED"/>
    <property type="match status" value="1"/>
</dbReference>
<evidence type="ECO:0008006" key="3">
    <source>
        <dbReference type="Google" id="ProtNLM"/>
    </source>
</evidence>
<proteinExistence type="predicted"/>
<gene>
    <name evidence="1" type="ORF">MCHLO_05877</name>
</gene>
<evidence type="ECO:0000313" key="1">
    <source>
        <dbReference type="EMBL" id="GAT48483.1"/>
    </source>
</evidence>
<dbReference type="PANTHER" id="PTHR38926:SF72">
    <property type="entry name" value="IM:7136021-RELATED"/>
    <property type="match status" value="1"/>
</dbReference>
<name>A0ABQ0LBN0_MYCCL</name>
<dbReference type="EMBL" id="DF844606">
    <property type="protein sequence ID" value="GAT48483.1"/>
    <property type="molecule type" value="Genomic_DNA"/>
</dbReference>
<organism evidence="1 2">
    <name type="scientific">Mycena chlorophos</name>
    <name type="common">Agaric fungus</name>
    <name type="synonym">Agaricus chlorophos</name>
    <dbReference type="NCBI Taxonomy" id="658473"/>
    <lineage>
        <taxon>Eukaryota</taxon>
        <taxon>Fungi</taxon>
        <taxon>Dikarya</taxon>
        <taxon>Basidiomycota</taxon>
        <taxon>Agaricomycotina</taxon>
        <taxon>Agaricomycetes</taxon>
        <taxon>Agaricomycetidae</taxon>
        <taxon>Agaricales</taxon>
        <taxon>Marasmiineae</taxon>
        <taxon>Mycenaceae</taxon>
        <taxon>Mycena</taxon>
    </lineage>
</organism>
<protein>
    <recommendedName>
        <fullName evidence="3">F-box domain-containing protein</fullName>
    </recommendedName>
</protein>
<sequence>MSDSSLFDAHFDTNYCPADHEARQIRALLVEPRLRLHTLDAAIQKLEQERVVLLAHIAKHETLLSPIRRLPHDMLQEIFKACMPEDRNVAMSSSEPPLVLSRTCSRWRNIALGTPMLWSKLHVVEPAAGTVARRTEAVKQWLGRTGSLPLSLSFAGTRQKRSNDVGTVAFLTLLATYISRWEQVDLKFALDPKAFQVLANLPANCAPLLRKININCTSLYPSPKYAGAIPFADHAAQYSVQTDGCGVGALKIWGSVTQLHLQDEDLSEQDMLQTLAALPRLRSLRLEVWIDDGFLPGIAPLPVVLPLDRLEIDGNIPFLQHLSCPELRHLTIRGLLGNTGAQQLTALAAFLSTSPELTSLDLSLPRESRPIIALLPQSLRRLTLTGSRRSALLNVFDNLLTHGTPHLRELHILQCGRIAGDAMKTYLEQCMGTLKCLRLEYSCDVLTSGADAVVSDAALQPFRDAGLDVVVKFPKTRTVSPFHGLQVTY</sequence>